<dbReference type="GeneID" id="83259419"/>
<dbReference type="KEGG" id="asq:AVL57_17065"/>
<dbReference type="AlphaFoldDB" id="A0AAW7Z601"/>
<reference evidence="1 3" key="1">
    <citation type="submission" date="2015-12" db="EMBL/GenBank/DDBJ databases">
        <title>Intraspecies pangenome expansion in the marine bacterium Alteromonas.</title>
        <authorList>
            <person name="Lopez-Perez M."/>
            <person name="Rodriguez-Valera F."/>
        </authorList>
    </citation>
    <scope>NUCLEOTIDE SEQUENCE [LARGE SCALE GENOMIC DNA]</scope>
    <source>
        <strain evidence="1 3">LMG 21861</strain>
    </source>
</reference>
<evidence type="ECO:0000313" key="2">
    <source>
        <dbReference type="EMBL" id="MDO6578898.1"/>
    </source>
</evidence>
<accession>A0AAW7Z601</accession>
<dbReference type="EMBL" id="CP013926">
    <property type="protein sequence ID" value="AMJ75520.1"/>
    <property type="molecule type" value="Genomic_DNA"/>
</dbReference>
<dbReference type="Proteomes" id="UP001170717">
    <property type="component" value="Unassembled WGS sequence"/>
</dbReference>
<name>A0AAW7Z601_9ALTE</name>
<dbReference type="RefSeq" id="WP_057789713.1">
    <property type="nucleotide sequence ID" value="NZ_CANLMS010000001.1"/>
</dbReference>
<dbReference type="EMBL" id="JAUOQI010000013">
    <property type="protein sequence ID" value="MDO6578898.1"/>
    <property type="molecule type" value="Genomic_DNA"/>
</dbReference>
<evidence type="ECO:0008006" key="5">
    <source>
        <dbReference type="Google" id="ProtNLM"/>
    </source>
</evidence>
<evidence type="ECO:0000313" key="3">
    <source>
        <dbReference type="Proteomes" id="UP000056750"/>
    </source>
</evidence>
<proteinExistence type="predicted"/>
<protein>
    <recommendedName>
        <fullName evidence="5">Lacal_2735 family protein</fullName>
    </recommendedName>
</protein>
<keyword evidence="3" id="KW-1185">Reference proteome</keyword>
<dbReference type="Proteomes" id="UP000056750">
    <property type="component" value="Chromosome"/>
</dbReference>
<sequence>MDDSNQHLKDLLSQTDLAFKALMRQPGSSELSNAYDSAKAELDAYMKSLRNTLSQRKHLQRQKAR</sequence>
<organism evidence="2 4">
    <name type="scientific">Alteromonas stellipolaris</name>
    <dbReference type="NCBI Taxonomy" id="233316"/>
    <lineage>
        <taxon>Bacteria</taxon>
        <taxon>Pseudomonadati</taxon>
        <taxon>Pseudomonadota</taxon>
        <taxon>Gammaproteobacteria</taxon>
        <taxon>Alteromonadales</taxon>
        <taxon>Alteromonadaceae</taxon>
        <taxon>Alteromonas/Salinimonas group</taxon>
        <taxon>Alteromonas</taxon>
    </lineage>
</organism>
<gene>
    <name evidence="1" type="ORF">AVL57_17065</name>
    <name evidence="2" type="ORF">Q4527_15940</name>
</gene>
<reference evidence="2" key="2">
    <citation type="submission" date="2023-07" db="EMBL/GenBank/DDBJ databases">
        <title>Genome content predicts the carbon catabolic preferences of heterotrophic bacteria.</title>
        <authorList>
            <person name="Gralka M."/>
        </authorList>
    </citation>
    <scope>NUCLEOTIDE SEQUENCE</scope>
    <source>
        <strain evidence="2">F2M12</strain>
    </source>
</reference>
<evidence type="ECO:0000313" key="4">
    <source>
        <dbReference type="Proteomes" id="UP001170717"/>
    </source>
</evidence>
<evidence type="ECO:0000313" key="1">
    <source>
        <dbReference type="EMBL" id="AMJ75520.1"/>
    </source>
</evidence>